<reference evidence="2" key="1">
    <citation type="journal article" date="2019" name="MBio">
        <title>Virus Genomes from Deep Sea Sediments Expand the Ocean Megavirome and Support Independent Origins of Viral Gigantism.</title>
        <authorList>
            <person name="Backstrom D."/>
            <person name="Yutin N."/>
            <person name="Jorgensen S.L."/>
            <person name="Dharamshi J."/>
            <person name="Homa F."/>
            <person name="Zaremba-Niedwiedzka K."/>
            <person name="Spang A."/>
            <person name="Wolf Y.I."/>
            <person name="Koonin E.V."/>
            <person name="Ettema T.J."/>
        </authorList>
    </citation>
    <scope>NUCLEOTIDE SEQUENCE</scope>
</reference>
<name>A0A481YZY7_9VIRU</name>
<dbReference type="EMBL" id="MK500388">
    <property type="protein sequence ID" value="QBK88405.1"/>
    <property type="molecule type" value="Genomic_DNA"/>
</dbReference>
<keyword evidence="1" id="KW-0472">Membrane</keyword>
<sequence>MDFSGLGEKLGKYGQKYGAQIGTTIERHPEATVSLVAFLLITVLILCCCCISLSVIGGLGYFTGHDMGIKKICKDDGSADATKCPQPSNNDSFKSIASYKSRQIKTGRLPSYRSIYKF</sequence>
<feature type="transmembrane region" description="Helical" evidence="1">
    <location>
        <begin position="35"/>
        <end position="62"/>
    </location>
</feature>
<proteinExistence type="predicted"/>
<organism evidence="2">
    <name type="scientific">Mimivirus LCMiAC01</name>
    <dbReference type="NCBI Taxonomy" id="2506608"/>
    <lineage>
        <taxon>Viruses</taxon>
        <taxon>Varidnaviria</taxon>
        <taxon>Bamfordvirae</taxon>
        <taxon>Nucleocytoviricota</taxon>
        <taxon>Megaviricetes</taxon>
        <taxon>Imitervirales</taxon>
        <taxon>Mimiviridae</taxon>
        <taxon>Klosneuvirinae</taxon>
    </lineage>
</organism>
<keyword evidence="1" id="KW-0812">Transmembrane</keyword>
<accession>A0A481YZY7</accession>
<protein>
    <submittedName>
        <fullName evidence="2">Uncharacterized protein</fullName>
    </submittedName>
</protein>
<evidence type="ECO:0000313" key="2">
    <source>
        <dbReference type="EMBL" id="QBK88405.1"/>
    </source>
</evidence>
<gene>
    <name evidence="2" type="ORF">LCMiAC01_00690</name>
</gene>
<evidence type="ECO:0000256" key="1">
    <source>
        <dbReference type="SAM" id="Phobius"/>
    </source>
</evidence>
<keyword evidence="1" id="KW-1133">Transmembrane helix</keyword>